<reference evidence="1" key="4">
    <citation type="submission" date="2021-09" db="EMBL/GenBank/DDBJ databases">
        <authorList>
            <person name="Gilroy R."/>
        </authorList>
    </citation>
    <scope>NUCLEOTIDE SEQUENCE</scope>
    <source>
        <strain evidence="1">CHK193-16274</strain>
    </source>
</reference>
<dbReference type="EMBL" id="DYWV01000391">
    <property type="protein sequence ID" value="HJF41541.1"/>
    <property type="molecule type" value="Genomic_DNA"/>
</dbReference>
<evidence type="ECO:0000313" key="1">
    <source>
        <dbReference type="EMBL" id="HJF41541.1"/>
    </source>
</evidence>
<dbReference type="AlphaFoldDB" id="A0A1Y4Q6Q8"/>
<organism evidence="2 3">
    <name type="scientific">Thomasclavelia spiroformis</name>
    <dbReference type="NCBI Taxonomy" id="29348"/>
    <lineage>
        <taxon>Bacteria</taxon>
        <taxon>Bacillati</taxon>
        <taxon>Bacillota</taxon>
        <taxon>Erysipelotrichia</taxon>
        <taxon>Erysipelotrichales</taxon>
        <taxon>Coprobacillaceae</taxon>
        <taxon>Thomasclavelia</taxon>
    </lineage>
</organism>
<evidence type="ECO:0000313" key="3">
    <source>
        <dbReference type="Proteomes" id="UP000196258"/>
    </source>
</evidence>
<dbReference type="EMBL" id="NFLB01000012">
    <property type="protein sequence ID" value="OUQ04305.1"/>
    <property type="molecule type" value="Genomic_DNA"/>
</dbReference>
<dbReference type="InterPro" id="IPR014099">
    <property type="entry name" value="Spore_coat_GerQ"/>
</dbReference>
<dbReference type="Proteomes" id="UP000196258">
    <property type="component" value="Unassembled WGS sequence"/>
</dbReference>
<protein>
    <submittedName>
        <fullName evidence="1">Spore coat protein GerQ</fullName>
    </submittedName>
    <submittedName>
        <fullName evidence="2">Spore gernimation protein GerQ</fullName>
    </submittedName>
</protein>
<proteinExistence type="predicted"/>
<reference evidence="3" key="1">
    <citation type="submission" date="2017-04" db="EMBL/GenBank/DDBJ databases">
        <title>Function of individual gut microbiota members based on whole genome sequencing of pure cultures obtained from chicken caecum.</title>
        <authorList>
            <person name="Medvecky M."/>
            <person name="Cejkova D."/>
            <person name="Polansky O."/>
            <person name="Karasova D."/>
            <person name="Kubasova T."/>
            <person name="Cizek A."/>
            <person name="Rychlik I."/>
        </authorList>
    </citation>
    <scope>NUCLEOTIDE SEQUENCE [LARGE SCALE GENOMIC DNA]</scope>
    <source>
        <strain evidence="3">An149</strain>
    </source>
</reference>
<reference evidence="2" key="2">
    <citation type="journal article" date="2018" name="BMC Genomics">
        <title>Whole genome sequencing and function prediction of 133 gut anaerobes isolated from chicken caecum in pure cultures.</title>
        <authorList>
            <person name="Medvecky M."/>
            <person name="Cejkova D."/>
            <person name="Polansky O."/>
            <person name="Karasova D."/>
            <person name="Kubasova T."/>
            <person name="Cizek A."/>
            <person name="Rychlik I."/>
        </authorList>
    </citation>
    <scope>NUCLEOTIDE SEQUENCE</scope>
    <source>
        <strain evidence="2">An149</strain>
    </source>
</reference>
<keyword evidence="1" id="KW-0946">Virion</keyword>
<name>A0A1Y4Q6Q8_9FIRM</name>
<reference evidence="1" key="3">
    <citation type="journal article" date="2021" name="PeerJ">
        <title>Extensive microbial diversity within the chicken gut microbiome revealed by metagenomics and culture.</title>
        <authorList>
            <person name="Gilroy R."/>
            <person name="Ravi A."/>
            <person name="Getino M."/>
            <person name="Pursley I."/>
            <person name="Horton D.L."/>
            <person name="Alikhan N.F."/>
            <person name="Baker D."/>
            <person name="Gharbi K."/>
            <person name="Hall N."/>
            <person name="Watson M."/>
            <person name="Adriaenssens E.M."/>
            <person name="Foster-Nyarko E."/>
            <person name="Jarju S."/>
            <person name="Secka A."/>
            <person name="Antonio M."/>
            <person name="Oren A."/>
            <person name="Chaudhuri R.R."/>
            <person name="La Ragione R."/>
            <person name="Hildebrand F."/>
            <person name="Pallen M.J."/>
        </authorList>
    </citation>
    <scope>NUCLEOTIDE SEQUENCE</scope>
    <source>
        <strain evidence="1">CHK193-16274</strain>
    </source>
</reference>
<evidence type="ECO:0000313" key="2">
    <source>
        <dbReference type="EMBL" id="OUQ04305.1"/>
    </source>
</evidence>
<dbReference type="Proteomes" id="UP000749320">
    <property type="component" value="Unassembled WGS sequence"/>
</dbReference>
<comment type="caution">
    <text evidence="2">The sequence shown here is derived from an EMBL/GenBank/DDBJ whole genome shotgun (WGS) entry which is preliminary data.</text>
</comment>
<keyword evidence="1" id="KW-0167">Capsid protein</keyword>
<gene>
    <name evidence="2" type="ORF">B5E91_10330</name>
    <name evidence="1" type="ORF">K8V91_11515</name>
</gene>
<dbReference type="Pfam" id="PF09671">
    <property type="entry name" value="Spore_GerQ"/>
    <property type="match status" value="1"/>
</dbReference>
<accession>A0A1Y4Q6Q8</accession>
<dbReference type="RefSeq" id="WP_087257377.1">
    <property type="nucleotide sequence ID" value="NZ_CAJFOD010000008.1"/>
</dbReference>
<sequence length="111" mass="13179">MDYFDDLNPYLVRQQENQTEPELPPINPGAVGQSYLGNILKLNVGKLGKFYFTYSDSDKWRDKSYVGIVEDVGRDYILIKDPNSEKRFLLSFIYLLWVEFDEELDFQFSYR</sequence>